<dbReference type="SUPFAM" id="SSF52540">
    <property type="entry name" value="P-loop containing nucleoside triphosphate hydrolases"/>
    <property type="match status" value="1"/>
</dbReference>
<feature type="transmembrane region" description="Helical" evidence="11">
    <location>
        <begin position="273"/>
        <end position="297"/>
    </location>
</feature>
<dbReference type="InterPro" id="IPR003439">
    <property type="entry name" value="ABC_transporter-like_ATP-bd"/>
</dbReference>
<dbReference type="InterPro" id="IPR017871">
    <property type="entry name" value="ABC_transporter-like_CS"/>
</dbReference>
<dbReference type="Pfam" id="PF00664">
    <property type="entry name" value="ABC_membrane"/>
    <property type="match status" value="1"/>
</dbReference>
<dbReference type="SMART" id="SM00382">
    <property type="entry name" value="AAA"/>
    <property type="match status" value="1"/>
</dbReference>
<sequence>MRGEPMYETRLPMMSGRPSYRALVNDGSARGQELPPGITRRVMSYASPHWRSILLFLMVTAVGAGIVVANPLLLRAIIDQGILPGNTSLVIWLAIAAGVLALMEGVITLTGRWLSSRIGEGVIYLLRTQVFTHVQRMPISFFTRTQTGSLISRLNTDVVGAQRAITSVLQSVVSNLISVVAVLITMLALSWEVTLLALAMVPLFVLPAKFLGRRLANISREAMDNNAAMSSLMTERFNVGGAMLVKLYGRPEEESLNFSTKAARVRDLGVRQAVIGGLLFTLLATITALAMAMVYGVGGVLAVENAFEVGTLVALTTLLARLYGPITTLSNVHVEIMTALVSFDRVFEVLDLEPRIKESPNALPLPKGPLSVEFDQVSFRYPGAAESSVASLELTPHAEAAEETQVLSEVSFRAEPGRMVALVGPSGAGKTTLTHLVSRLYDPNEGEVRLGGLDLKEVTGESLRASVGVVTQDTQLFHDTVGANLRYARPEATEAEMEEALRMARLGPLLEQLPNGLDTMVGDRGYRLSGGEKQRLAIARLLLKAPSVVVLDEATAHLDSGSEAAVQEALAVALQGRTSLVIAHRLATVREADQILVLEDGRILERGTHDELLSAGGLYTALYRTQFASQDR</sequence>
<keyword evidence="6" id="KW-0547">Nucleotide-binding</keyword>
<dbReference type="Pfam" id="PF00005">
    <property type="entry name" value="ABC_tran"/>
    <property type="match status" value="1"/>
</dbReference>
<gene>
    <name evidence="14" type="ordered locus">B005_0509</name>
</gene>
<dbReference type="HOGENOM" id="CLU_000604_84_9_11"/>
<dbReference type="PATRIC" id="fig|1205910.3.peg.475"/>
<proteinExistence type="inferred from homology"/>
<keyword evidence="3" id="KW-1003">Cell membrane</keyword>
<dbReference type="STRING" id="1205910.B005_0509"/>
<dbReference type="KEGG" id="nal:B005_0509"/>
<dbReference type="eggNOG" id="COG1132">
    <property type="taxonomic scope" value="Bacteria"/>
</dbReference>
<evidence type="ECO:0000259" key="13">
    <source>
        <dbReference type="PROSITE" id="PS50929"/>
    </source>
</evidence>
<dbReference type="PROSITE" id="PS50929">
    <property type="entry name" value="ABC_TM1F"/>
    <property type="match status" value="1"/>
</dbReference>
<dbReference type="EMBL" id="CP003788">
    <property type="protein sequence ID" value="AFR09790.1"/>
    <property type="molecule type" value="Genomic_DNA"/>
</dbReference>
<dbReference type="GO" id="GO:0015421">
    <property type="term" value="F:ABC-type oligopeptide transporter activity"/>
    <property type="evidence" value="ECO:0007669"/>
    <property type="project" value="TreeGrafter"/>
</dbReference>
<keyword evidence="5 11" id="KW-0812">Transmembrane</keyword>
<evidence type="ECO:0000256" key="2">
    <source>
        <dbReference type="ARBA" id="ARBA00022448"/>
    </source>
</evidence>
<evidence type="ECO:0000256" key="6">
    <source>
        <dbReference type="ARBA" id="ARBA00022741"/>
    </source>
</evidence>
<organism evidence="14 15">
    <name type="scientific">Nocardiopsis alba (strain ATCC BAA-2165 / BE74)</name>
    <dbReference type="NCBI Taxonomy" id="1205910"/>
    <lineage>
        <taxon>Bacteria</taxon>
        <taxon>Bacillati</taxon>
        <taxon>Actinomycetota</taxon>
        <taxon>Actinomycetes</taxon>
        <taxon>Streptosporangiales</taxon>
        <taxon>Nocardiopsidaceae</taxon>
        <taxon>Nocardiopsis</taxon>
    </lineage>
</organism>
<keyword evidence="2" id="KW-0813">Transport</keyword>
<evidence type="ECO:0000256" key="1">
    <source>
        <dbReference type="ARBA" id="ARBA00004429"/>
    </source>
</evidence>
<dbReference type="FunFam" id="3.40.50.300:FF:000221">
    <property type="entry name" value="Multidrug ABC transporter ATP-binding protein"/>
    <property type="match status" value="1"/>
</dbReference>
<dbReference type="InterPro" id="IPR036640">
    <property type="entry name" value="ABC1_TM_sf"/>
</dbReference>
<dbReference type="InterPro" id="IPR027417">
    <property type="entry name" value="P-loop_NTPase"/>
</dbReference>
<keyword evidence="9 11" id="KW-0472">Membrane</keyword>
<dbReference type="SUPFAM" id="SSF90123">
    <property type="entry name" value="ABC transporter transmembrane region"/>
    <property type="match status" value="1"/>
</dbReference>
<dbReference type="InterPro" id="IPR003593">
    <property type="entry name" value="AAA+_ATPase"/>
</dbReference>
<dbReference type="InterPro" id="IPR039421">
    <property type="entry name" value="Type_1_exporter"/>
</dbReference>
<evidence type="ECO:0000256" key="10">
    <source>
        <dbReference type="ARBA" id="ARBA00023455"/>
    </source>
</evidence>
<reference evidence="14 15" key="1">
    <citation type="journal article" date="2012" name="J. Bacteriol.">
        <title>Whole-Genome Sequence of Nocardiopsis alba Strain ATCC BAA-2165, Associated with Honeybees.</title>
        <authorList>
            <person name="Qiao J."/>
            <person name="Chen L."/>
            <person name="Li Y."/>
            <person name="Wang J."/>
            <person name="Zhang W."/>
            <person name="Chen S."/>
        </authorList>
    </citation>
    <scope>NUCLEOTIDE SEQUENCE [LARGE SCALE GENOMIC DNA]</scope>
    <source>
        <strain evidence="15">ATCC BAA-2165 / BE74</strain>
    </source>
</reference>
<comment type="subcellular location">
    <subcellularLocation>
        <location evidence="1">Cell inner membrane</location>
        <topology evidence="1">Multi-pass membrane protein</topology>
    </subcellularLocation>
</comment>
<reference evidence="15" key="2">
    <citation type="submission" date="2012-08" db="EMBL/GenBank/DDBJ databases">
        <title>Whole-genome sequence of Nocardiopsis alba strain ATCC BAA-2165 associated with honeybees.</title>
        <authorList>
            <person name="Qiao J."/>
            <person name="Chen L."/>
            <person name="Li Y."/>
            <person name="Wang J."/>
            <person name="Zhang W."/>
            <person name="Chen S."/>
        </authorList>
    </citation>
    <scope>NUCLEOTIDE SEQUENCE [LARGE SCALE GENOMIC DNA]</scope>
    <source>
        <strain evidence="15">ATCC BAA-2165 / BE74</strain>
    </source>
</reference>
<protein>
    <submittedName>
        <fullName evidence="14">ABC transporter family protein</fullName>
    </submittedName>
</protein>
<dbReference type="Gene3D" id="3.40.50.300">
    <property type="entry name" value="P-loop containing nucleotide triphosphate hydrolases"/>
    <property type="match status" value="1"/>
</dbReference>
<evidence type="ECO:0000256" key="3">
    <source>
        <dbReference type="ARBA" id="ARBA00022475"/>
    </source>
</evidence>
<dbReference type="InterPro" id="IPR011527">
    <property type="entry name" value="ABC1_TM_dom"/>
</dbReference>
<dbReference type="Proteomes" id="UP000003779">
    <property type="component" value="Chromosome"/>
</dbReference>
<accession>J7LEC9</accession>
<dbReference type="PANTHER" id="PTHR43394:SF1">
    <property type="entry name" value="ATP-BINDING CASSETTE SUB-FAMILY B MEMBER 10, MITOCHONDRIAL"/>
    <property type="match status" value="1"/>
</dbReference>
<dbReference type="PROSITE" id="PS00211">
    <property type="entry name" value="ABC_TRANSPORTER_1"/>
    <property type="match status" value="1"/>
</dbReference>
<evidence type="ECO:0000256" key="4">
    <source>
        <dbReference type="ARBA" id="ARBA00022519"/>
    </source>
</evidence>
<keyword evidence="8 11" id="KW-1133">Transmembrane helix</keyword>
<dbReference type="PANTHER" id="PTHR43394">
    <property type="entry name" value="ATP-DEPENDENT PERMEASE MDL1, MITOCHONDRIAL"/>
    <property type="match status" value="1"/>
</dbReference>
<dbReference type="GO" id="GO:0005886">
    <property type="term" value="C:plasma membrane"/>
    <property type="evidence" value="ECO:0007669"/>
    <property type="project" value="UniProtKB-SubCell"/>
</dbReference>
<evidence type="ECO:0000259" key="12">
    <source>
        <dbReference type="PROSITE" id="PS50893"/>
    </source>
</evidence>
<comment type="similarity">
    <text evidence="10">Belongs to the ABC transporter superfamily. Siderophore-Fe(3+) uptake transporter (SIUT) (TC 3.A.1.21) family.</text>
</comment>
<evidence type="ECO:0000256" key="5">
    <source>
        <dbReference type="ARBA" id="ARBA00022692"/>
    </source>
</evidence>
<dbReference type="CDD" id="cd18550">
    <property type="entry name" value="ABC_6TM_exporter_like"/>
    <property type="match status" value="1"/>
</dbReference>
<feature type="transmembrane region" description="Helical" evidence="11">
    <location>
        <begin position="172"/>
        <end position="189"/>
    </location>
</feature>
<dbReference type="AlphaFoldDB" id="J7LEC9"/>
<evidence type="ECO:0000256" key="9">
    <source>
        <dbReference type="ARBA" id="ARBA00023136"/>
    </source>
</evidence>
<evidence type="ECO:0000313" key="14">
    <source>
        <dbReference type="EMBL" id="AFR09790.1"/>
    </source>
</evidence>
<keyword evidence="4" id="KW-0997">Cell inner membrane</keyword>
<feature type="domain" description="ABC transporter" evidence="12">
    <location>
        <begin position="392"/>
        <end position="625"/>
    </location>
</feature>
<feature type="domain" description="ABC transmembrane type-1" evidence="13">
    <location>
        <begin position="54"/>
        <end position="338"/>
    </location>
</feature>
<evidence type="ECO:0000256" key="7">
    <source>
        <dbReference type="ARBA" id="ARBA00022840"/>
    </source>
</evidence>
<evidence type="ECO:0000256" key="11">
    <source>
        <dbReference type="SAM" id="Phobius"/>
    </source>
</evidence>
<name>J7LEC9_NOCAA</name>
<dbReference type="Gene3D" id="1.20.1560.10">
    <property type="entry name" value="ABC transporter type 1, transmembrane domain"/>
    <property type="match status" value="1"/>
</dbReference>
<dbReference type="GO" id="GO:0005524">
    <property type="term" value="F:ATP binding"/>
    <property type="evidence" value="ECO:0007669"/>
    <property type="project" value="UniProtKB-KW"/>
</dbReference>
<evidence type="ECO:0000313" key="15">
    <source>
        <dbReference type="Proteomes" id="UP000003779"/>
    </source>
</evidence>
<evidence type="ECO:0000256" key="8">
    <source>
        <dbReference type="ARBA" id="ARBA00022989"/>
    </source>
</evidence>
<feature type="transmembrane region" description="Helical" evidence="11">
    <location>
        <begin position="195"/>
        <end position="212"/>
    </location>
</feature>
<dbReference type="PROSITE" id="PS50893">
    <property type="entry name" value="ABC_TRANSPORTER_2"/>
    <property type="match status" value="1"/>
</dbReference>
<keyword evidence="7" id="KW-0067">ATP-binding</keyword>
<feature type="transmembrane region" description="Helical" evidence="11">
    <location>
        <begin position="53"/>
        <end position="78"/>
    </location>
</feature>
<dbReference type="GO" id="GO:0016887">
    <property type="term" value="F:ATP hydrolysis activity"/>
    <property type="evidence" value="ECO:0007669"/>
    <property type="project" value="InterPro"/>
</dbReference>
<feature type="transmembrane region" description="Helical" evidence="11">
    <location>
        <begin position="90"/>
        <end position="109"/>
    </location>
</feature>